<dbReference type="RefSeq" id="WP_257877774.1">
    <property type="nucleotide sequence ID" value="NZ_CP136958.1"/>
</dbReference>
<keyword evidence="1" id="KW-0732">Signal</keyword>
<proteinExistence type="predicted"/>
<evidence type="ECO:0000256" key="1">
    <source>
        <dbReference type="SAM" id="SignalP"/>
    </source>
</evidence>
<dbReference type="KEGG" id="cpyr:CYJ47_07655"/>
<organism evidence="2 3">
    <name type="scientific">Corynebacterium pyruviciproducens</name>
    <dbReference type="NCBI Taxonomy" id="598660"/>
    <lineage>
        <taxon>Bacteria</taxon>
        <taxon>Bacillati</taxon>
        <taxon>Actinomycetota</taxon>
        <taxon>Actinomycetes</taxon>
        <taxon>Mycobacteriales</taxon>
        <taxon>Corynebacteriaceae</taxon>
        <taxon>Corynebacterium</taxon>
    </lineage>
</organism>
<evidence type="ECO:0000313" key="2">
    <source>
        <dbReference type="EMBL" id="WOT01167.1"/>
    </source>
</evidence>
<dbReference type="AlphaFoldDB" id="A0AAF0YNK5"/>
<accession>A0AAF0YNK5</accession>
<dbReference type="InterPro" id="IPR012338">
    <property type="entry name" value="Beta-lactam/transpept-like"/>
</dbReference>
<dbReference type="Gene3D" id="3.40.710.10">
    <property type="entry name" value="DD-peptidase/beta-lactamase superfamily"/>
    <property type="match status" value="1"/>
</dbReference>
<evidence type="ECO:0000313" key="3">
    <source>
        <dbReference type="Proteomes" id="UP000234560"/>
    </source>
</evidence>
<reference evidence="2" key="2">
    <citation type="submission" date="2023-10" db="EMBL/GenBank/DDBJ databases">
        <authorList>
            <person name="Choi B."/>
        </authorList>
    </citation>
    <scope>NUCLEOTIDE SEQUENCE</scope>
    <source>
        <strain evidence="2">UMB0763</strain>
    </source>
</reference>
<feature type="chain" id="PRO_5042229227" evidence="1">
    <location>
        <begin position="25"/>
        <end position="311"/>
    </location>
</feature>
<reference evidence="2" key="1">
    <citation type="submission" date="2017-12" db="EMBL/GenBank/DDBJ databases">
        <authorList>
            <person name="Thomas-White K."/>
            <person name="Wolfe A.J."/>
        </authorList>
    </citation>
    <scope>NUCLEOTIDE SEQUENCE</scope>
    <source>
        <strain evidence="2">UMB0763</strain>
    </source>
</reference>
<gene>
    <name evidence="2" type="ORF">CYJ47_07655</name>
</gene>
<protein>
    <submittedName>
        <fullName evidence="2">Uncharacterized protein</fullName>
    </submittedName>
</protein>
<name>A0AAF0YNK5_9CORY</name>
<feature type="signal peptide" evidence="1">
    <location>
        <begin position="1"/>
        <end position="24"/>
    </location>
</feature>
<dbReference type="Proteomes" id="UP000234560">
    <property type="component" value="Chromosome"/>
</dbReference>
<sequence length="311" mass="33486">MRRFFLTLASTALMALSVHPMASAVSLDPGAVPSRTQITVRLDSGVAFSTLNGAESRPALSLAKLYLGYWVLYHGAPEDQARVENMIRYSEDSTATYLDRKYRQAIPAIIGEWNLYETHYSGYWGGMTTSTEDVARFTSAIQYDPVATPIMNGMREAAPIARDGYAQNYGTSRLPGVWGTKFGWSDNRTINASVSLAPGFTVAAHTYGTADTLTDDVLTAVHNDPQPSQSSQLPTMSADLVSPEQALLNASRGADRIHQQVAAQADQATRNVQAQFAEAQRVATEQAATAQRDTCNALNSAASQAGLAPVC</sequence>
<dbReference type="EMBL" id="CP136958">
    <property type="protein sequence ID" value="WOT01167.1"/>
    <property type="molecule type" value="Genomic_DNA"/>
</dbReference>
<dbReference type="SUPFAM" id="SSF56601">
    <property type="entry name" value="beta-lactamase/transpeptidase-like"/>
    <property type="match status" value="1"/>
</dbReference>